<accession>A0ABN4DF23</accession>
<evidence type="ECO:0000259" key="1">
    <source>
        <dbReference type="Pfam" id="PF13625"/>
    </source>
</evidence>
<protein>
    <recommendedName>
        <fullName evidence="1">Helicase XPB/Ssl2 N-terminal domain-containing protein</fullName>
    </recommendedName>
</protein>
<gene>
    <name evidence="2" type="ORF">CATYP_03090</name>
</gene>
<feature type="domain" description="Helicase XPB/Ssl2 N-terminal" evidence="1">
    <location>
        <begin position="35"/>
        <end position="156"/>
    </location>
</feature>
<dbReference type="Pfam" id="PF13625">
    <property type="entry name" value="Helicase_C_3"/>
    <property type="match status" value="1"/>
</dbReference>
<proteinExistence type="predicted"/>
<dbReference type="InterPro" id="IPR032830">
    <property type="entry name" value="XPB/Ssl2_N"/>
</dbReference>
<keyword evidence="3" id="KW-1185">Reference proteome</keyword>
<evidence type="ECO:0000313" key="2">
    <source>
        <dbReference type="EMBL" id="AIG63832.1"/>
    </source>
</evidence>
<dbReference type="RefSeq" id="WP_051866736.1">
    <property type="nucleotide sequence ID" value="NZ_CP008944.1"/>
</dbReference>
<evidence type="ECO:0000313" key="3">
    <source>
        <dbReference type="Proteomes" id="UP000028504"/>
    </source>
</evidence>
<dbReference type="EMBL" id="CP008944">
    <property type="protein sequence ID" value="AIG63832.1"/>
    <property type="molecule type" value="Genomic_DNA"/>
</dbReference>
<organism evidence="2 3">
    <name type="scientific">Corynebacterium atypicum</name>
    <dbReference type="NCBI Taxonomy" id="191610"/>
    <lineage>
        <taxon>Bacteria</taxon>
        <taxon>Bacillati</taxon>
        <taxon>Actinomycetota</taxon>
        <taxon>Actinomycetes</taxon>
        <taxon>Mycobacteriales</taxon>
        <taxon>Corynebacteriaceae</taxon>
        <taxon>Corynebacterium</taxon>
    </lineage>
</organism>
<name>A0ABN4DF23_9CORY</name>
<reference evidence="2 3" key="1">
    <citation type="submission" date="2014-07" db="EMBL/GenBank/DDBJ databases">
        <title>Complete genome sequence of Corynebacterium atypicum DSM 44849: identifiction of the mycolic acid biosynthesis genes.</title>
        <authorList>
            <person name="Tippelt A."/>
            <person name="Mollmann S."/>
            <person name="Albersmeier A."/>
            <person name="Jaenicke S."/>
            <person name="Ruckert C."/>
            <person name="Tauch A."/>
        </authorList>
    </citation>
    <scope>NUCLEOTIDE SEQUENCE [LARGE SCALE GENOMIC DNA]</scope>
    <source>
        <strain evidence="2 3">R2070</strain>
    </source>
</reference>
<sequence length="332" mass="33971">MLRAFQAGQALATGADHAALRAIAAELTPQPVEAVIVQADMTVLAPGPLPAALSHILGRFADLESPGLASVYRLSAQSLRRGLDSRLSAADIHQFFQAHALGTIPETVRVLIDDAAHTHGALHGGPASSYLTSPDPAELKRGIDSEAGRAVGLKLIAPTVAISPAPLATVISALAEAGIHATAVDASGRSIDLAYPATTVTTAKRAPGSVKRSPFVSWADSGSTPASASATALALAQQGATHPAAGAAVAAAPDPEPGLEENATILRTAARAQRSIIVEFADSSGKRITRTLRPLRVEAGEVYATSQGADGNPQVVRFPLHRVVGLHNDAES</sequence>
<dbReference type="Proteomes" id="UP000028504">
    <property type="component" value="Chromosome"/>
</dbReference>